<name>A0A0D8XSJ9_DICVI</name>
<organism evidence="2 3">
    <name type="scientific">Dictyocaulus viviparus</name>
    <name type="common">Bovine lungworm</name>
    <dbReference type="NCBI Taxonomy" id="29172"/>
    <lineage>
        <taxon>Eukaryota</taxon>
        <taxon>Metazoa</taxon>
        <taxon>Ecdysozoa</taxon>
        <taxon>Nematoda</taxon>
        <taxon>Chromadorea</taxon>
        <taxon>Rhabditida</taxon>
        <taxon>Rhabditina</taxon>
        <taxon>Rhabditomorpha</taxon>
        <taxon>Strongyloidea</taxon>
        <taxon>Metastrongylidae</taxon>
        <taxon>Dictyocaulus</taxon>
    </lineage>
</organism>
<reference evidence="3" key="2">
    <citation type="journal article" date="2016" name="Sci. Rep.">
        <title>Dictyocaulus viviparus genome, variome and transcriptome elucidate lungworm biology and support future intervention.</title>
        <authorList>
            <person name="McNulty S.N."/>
            <person name="Strube C."/>
            <person name="Rosa B.A."/>
            <person name="Martin J.C."/>
            <person name="Tyagi R."/>
            <person name="Choi Y.J."/>
            <person name="Wang Q."/>
            <person name="Hallsworth Pepin K."/>
            <person name="Zhang X."/>
            <person name="Ozersky P."/>
            <person name="Wilson R.K."/>
            <person name="Sternberg P.W."/>
            <person name="Gasser R.B."/>
            <person name="Mitreva M."/>
        </authorList>
    </citation>
    <scope>NUCLEOTIDE SEQUENCE [LARGE SCALE GENOMIC DNA]</scope>
    <source>
        <strain evidence="3">HannoverDv2000</strain>
    </source>
</reference>
<dbReference type="Proteomes" id="UP000053766">
    <property type="component" value="Unassembled WGS sequence"/>
</dbReference>
<dbReference type="AlphaFoldDB" id="A0A0D8XSJ9"/>
<feature type="chain" id="PRO_5012813812" description="DRBM domain-containing protein" evidence="1">
    <location>
        <begin position="16"/>
        <end position="129"/>
    </location>
</feature>
<sequence length="129" mass="14769">MSIWSMILSIWSVRWDTITYYLTGSESSIQEVRSHYTGQHIYSITVKNTSENGSSSIISQKEAVLRGVYEALRYSNPQINEGEVNNATDEIAESEEHSNAVLRVLREEPFEKKSTEVSKQQQAEERHKS</sequence>
<gene>
    <name evidence="2" type="ORF">DICVIV_06287</name>
</gene>
<keyword evidence="1" id="KW-0732">Signal</keyword>
<keyword evidence="3" id="KW-1185">Reference proteome</keyword>
<evidence type="ECO:0000256" key="1">
    <source>
        <dbReference type="SAM" id="SignalP"/>
    </source>
</evidence>
<dbReference type="EMBL" id="KN716299">
    <property type="protein sequence ID" value="KJH47628.1"/>
    <property type="molecule type" value="Genomic_DNA"/>
</dbReference>
<accession>A0A0D8XSJ9</accession>
<evidence type="ECO:0000313" key="2">
    <source>
        <dbReference type="EMBL" id="KJH47628.1"/>
    </source>
</evidence>
<feature type="signal peptide" evidence="1">
    <location>
        <begin position="1"/>
        <end position="15"/>
    </location>
</feature>
<protein>
    <recommendedName>
        <fullName evidence="4">DRBM domain-containing protein</fullName>
    </recommendedName>
</protein>
<evidence type="ECO:0000313" key="3">
    <source>
        <dbReference type="Proteomes" id="UP000053766"/>
    </source>
</evidence>
<proteinExistence type="predicted"/>
<reference evidence="2 3" key="1">
    <citation type="submission" date="2013-11" db="EMBL/GenBank/DDBJ databases">
        <title>Draft genome of the bovine lungworm Dictyocaulus viviparus.</title>
        <authorList>
            <person name="Mitreva M."/>
        </authorList>
    </citation>
    <scope>NUCLEOTIDE SEQUENCE [LARGE SCALE GENOMIC DNA]</scope>
    <source>
        <strain evidence="2 3">HannoverDv2000</strain>
    </source>
</reference>
<evidence type="ECO:0008006" key="4">
    <source>
        <dbReference type="Google" id="ProtNLM"/>
    </source>
</evidence>